<feature type="compositionally biased region" description="Basic and acidic residues" evidence="1">
    <location>
        <begin position="223"/>
        <end position="255"/>
    </location>
</feature>
<dbReference type="GO" id="GO:0003676">
    <property type="term" value="F:nucleic acid binding"/>
    <property type="evidence" value="ECO:0007669"/>
    <property type="project" value="InterPro"/>
</dbReference>
<dbReference type="InterPro" id="IPR000253">
    <property type="entry name" value="FHA_dom"/>
</dbReference>
<gene>
    <name evidence="4" type="ORF">EVG20_g7105</name>
</gene>
<evidence type="ECO:0000259" key="2">
    <source>
        <dbReference type="PROSITE" id="PS50006"/>
    </source>
</evidence>
<evidence type="ECO:0000259" key="3">
    <source>
        <dbReference type="PROSITE" id="PS50174"/>
    </source>
</evidence>
<accession>A0A4Y9YI87</accession>
<dbReference type="OrthoDB" id="21470at2759"/>
<protein>
    <recommendedName>
        <fullName evidence="6">G-patch domain-containing protein</fullName>
    </recommendedName>
</protein>
<dbReference type="EMBL" id="SEOQ01000516">
    <property type="protein sequence ID" value="TFY61317.1"/>
    <property type="molecule type" value="Genomic_DNA"/>
</dbReference>
<feature type="compositionally biased region" description="Pro residues" evidence="1">
    <location>
        <begin position="291"/>
        <end position="328"/>
    </location>
</feature>
<feature type="compositionally biased region" description="Polar residues" evidence="1">
    <location>
        <begin position="30"/>
        <end position="46"/>
    </location>
</feature>
<name>A0A4Y9YI87_9AGAM</name>
<evidence type="ECO:0008006" key="6">
    <source>
        <dbReference type="Google" id="ProtNLM"/>
    </source>
</evidence>
<dbReference type="Proteomes" id="UP000298327">
    <property type="component" value="Unassembled WGS sequence"/>
</dbReference>
<dbReference type="InterPro" id="IPR053027">
    <property type="entry name" value="AGGF1"/>
</dbReference>
<dbReference type="SUPFAM" id="SSF49879">
    <property type="entry name" value="SMAD/FHA domain"/>
    <property type="match status" value="1"/>
</dbReference>
<feature type="compositionally biased region" description="Basic and acidic residues" evidence="1">
    <location>
        <begin position="146"/>
        <end position="155"/>
    </location>
</feature>
<dbReference type="SMART" id="SM00240">
    <property type="entry name" value="FHA"/>
    <property type="match status" value="1"/>
</dbReference>
<feature type="region of interest" description="Disordered" evidence="1">
    <location>
        <begin position="1"/>
        <end position="51"/>
    </location>
</feature>
<evidence type="ECO:0000313" key="4">
    <source>
        <dbReference type="EMBL" id="TFY61317.1"/>
    </source>
</evidence>
<sequence>MEDGEISESIASANPAPGYDPAYEWPGTEDPSTSDAPQPSHVPTSNSRDRPTLRLVVDKSSILPPKRRLAILEGYTEVQIGRDLAPPGSETPRVRLKEMEVSKLHATIFWDTDRLEWSIVDMGSKHGTFVASGDGEGRGAPTGPVMKDERGDRLSAPRTASVPRRLRHMDRLILGSTTFVVHVHEERLPCVDCSASAQAPGDEIPLFDARQKASAAAGPAQKRKYEPDEVEEKRQVGVGRDAKKALTSLKRDLLNRHSSSPGPSSGQSTPGYVDRSARRRALHSSSAPDMPGMPPIMPPPIPSRQKPVPMPVPPPRPPSPPRSAPPMPLNVTNVGHKLLMKQGWEPGTALGLPETDPDSESRRLIEPLEVSSTSHRAGLGMQSKNTKVPNTPAGPTMSWTQRRWSDLQRPGGGGS</sequence>
<dbReference type="PROSITE" id="PS50174">
    <property type="entry name" value="G_PATCH"/>
    <property type="match status" value="1"/>
</dbReference>
<comment type="caution">
    <text evidence="4">The sequence shown here is derived from an EMBL/GenBank/DDBJ whole genome shotgun (WGS) entry which is preliminary data.</text>
</comment>
<dbReference type="PANTHER" id="PTHR23106">
    <property type="entry name" value="ANGIOGENIC FACTOR WITH G PATCH AND FHA DOMAINS 1"/>
    <property type="match status" value="1"/>
</dbReference>
<feature type="region of interest" description="Disordered" evidence="1">
    <location>
        <begin position="210"/>
        <end position="415"/>
    </location>
</feature>
<dbReference type="PANTHER" id="PTHR23106:SF24">
    <property type="entry name" value="ANGIOGENIC FACTOR WITH G PATCH AND FHA DOMAINS 1"/>
    <property type="match status" value="1"/>
</dbReference>
<dbReference type="PROSITE" id="PS50006">
    <property type="entry name" value="FHA_DOMAIN"/>
    <property type="match status" value="1"/>
</dbReference>
<organism evidence="4 5">
    <name type="scientific">Dentipellis fragilis</name>
    <dbReference type="NCBI Taxonomy" id="205917"/>
    <lineage>
        <taxon>Eukaryota</taxon>
        <taxon>Fungi</taxon>
        <taxon>Dikarya</taxon>
        <taxon>Basidiomycota</taxon>
        <taxon>Agaricomycotina</taxon>
        <taxon>Agaricomycetes</taxon>
        <taxon>Russulales</taxon>
        <taxon>Hericiaceae</taxon>
        <taxon>Dentipellis</taxon>
    </lineage>
</organism>
<dbReference type="AlphaFoldDB" id="A0A4Y9YI87"/>
<evidence type="ECO:0000256" key="1">
    <source>
        <dbReference type="SAM" id="MobiDB-lite"/>
    </source>
</evidence>
<dbReference type="InterPro" id="IPR008984">
    <property type="entry name" value="SMAD_FHA_dom_sf"/>
</dbReference>
<dbReference type="SMART" id="SM00443">
    <property type="entry name" value="G_patch"/>
    <property type="match status" value="1"/>
</dbReference>
<dbReference type="InterPro" id="IPR000467">
    <property type="entry name" value="G_patch_dom"/>
</dbReference>
<dbReference type="STRING" id="205917.A0A4Y9YI87"/>
<dbReference type="Pfam" id="PF00498">
    <property type="entry name" value="FHA"/>
    <property type="match status" value="1"/>
</dbReference>
<reference evidence="4 5" key="1">
    <citation type="submission" date="2019-02" db="EMBL/GenBank/DDBJ databases">
        <title>Genome sequencing of the rare red list fungi Dentipellis fragilis.</title>
        <authorList>
            <person name="Buettner E."/>
            <person name="Kellner H."/>
        </authorList>
    </citation>
    <scope>NUCLEOTIDE SEQUENCE [LARGE SCALE GENOMIC DNA]</scope>
    <source>
        <strain evidence="4 5">DSM 105465</strain>
    </source>
</reference>
<dbReference type="Gene3D" id="2.60.200.20">
    <property type="match status" value="1"/>
</dbReference>
<feature type="compositionally biased region" description="Low complexity" evidence="1">
    <location>
        <begin position="258"/>
        <end position="271"/>
    </location>
</feature>
<feature type="domain" description="FHA" evidence="2">
    <location>
        <begin position="78"/>
        <end position="130"/>
    </location>
</feature>
<feature type="region of interest" description="Disordered" evidence="1">
    <location>
        <begin position="130"/>
        <end position="159"/>
    </location>
</feature>
<evidence type="ECO:0000313" key="5">
    <source>
        <dbReference type="Proteomes" id="UP000298327"/>
    </source>
</evidence>
<proteinExistence type="predicted"/>
<dbReference type="Pfam" id="PF01585">
    <property type="entry name" value="G-patch"/>
    <property type="match status" value="1"/>
</dbReference>
<feature type="domain" description="G-patch" evidence="3">
    <location>
        <begin position="331"/>
        <end position="384"/>
    </location>
</feature>
<keyword evidence="5" id="KW-1185">Reference proteome</keyword>